<proteinExistence type="predicted"/>
<dbReference type="Proteomes" id="UP001189000">
    <property type="component" value="Unassembled WGS sequence"/>
</dbReference>
<name>A0AAE4NY91_9FLAO</name>
<dbReference type="AlphaFoldDB" id="A0AAE4NY91"/>
<sequence length="86" mass="10430">MDVLQLQSDKTKEYVFGTYFKGRLVGITYFGSLYSEKDLAVIQEKYMPKTWDEIEDYVDNADGIWYWKYDRSQYAWIYNRILTKVK</sequence>
<protein>
    <submittedName>
        <fullName evidence="1">Uncharacterized protein</fullName>
    </submittedName>
</protein>
<accession>A0AAE4NY91</accession>
<evidence type="ECO:0000313" key="2">
    <source>
        <dbReference type="Proteomes" id="UP001189000"/>
    </source>
</evidence>
<comment type="caution">
    <text evidence="1">The sequence shown here is derived from an EMBL/GenBank/DDBJ whole genome shotgun (WGS) entry which is preliminary data.</text>
</comment>
<organism evidence="1 2">
    <name type="scientific">Elizabethkingia anophelis</name>
    <dbReference type="NCBI Taxonomy" id="1117645"/>
    <lineage>
        <taxon>Bacteria</taxon>
        <taxon>Pseudomonadati</taxon>
        <taxon>Bacteroidota</taxon>
        <taxon>Flavobacteriia</taxon>
        <taxon>Flavobacteriales</taxon>
        <taxon>Weeksellaceae</taxon>
        <taxon>Elizabethkingia</taxon>
    </lineage>
</organism>
<dbReference type="EMBL" id="NWGY01000001">
    <property type="protein sequence ID" value="MDV3662462.1"/>
    <property type="molecule type" value="Genomic_DNA"/>
</dbReference>
<gene>
    <name evidence="1" type="ORF">CMU51_00105</name>
</gene>
<reference evidence="1" key="1">
    <citation type="submission" date="2023-02" db="EMBL/GenBank/DDBJ databases">
        <title>Elizabethkingia anophelis draft genomes.</title>
        <authorList>
            <person name="Nicholson A.C."/>
            <person name="Whitney A.M."/>
            <person name="Humrighouse B.W."/>
            <person name="Villarma A."/>
            <person name="Bell M."/>
            <person name="Mcquiston J."/>
        </authorList>
    </citation>
    <scope>NUCLEOTIDE SEQUENCE</scope>
    <source>
        <strain evidence="1">B4955</strain>
    </source>
</reference>
<evidence type="ECO:0000313" key="1">
    <source>
        <dbReference type="EMBL" id="MDV3662462.1"/>
    </source>
</evidence>